<dbReference type="EMBL" id="OX459120">
    <property type="protein sequence ID" value="CAI9098717.1"/>
    <property type="molecule type" value="Genomic_DNA"/>
</dbReference>
<sequence length="72" mass="8513">MDLLLMQERALLIQKSTRDWTLDGDKNTRFYHSFVKGRQRRNKIGILINDDGVLIDDQLELGRMATRFFKEA</sequence>
<accession>A0AAV1CW54</accession>
<dbReference type="AlphaFoldDB" id="A0AAV1CW54"/>
<name>A0AAV1CW54_OLDCO</name>
<proteinExistence type="predicted"/>
<organism evidence="1 2">
    <name type="scientific">Oldenlandia corymbosa var. corymbosa</name>
    <dbReference type="NCBI Taxonomy" id="529605"/>
    <lineage>
        <taxon>Eukaryota</taxon>
        <taxon>Viridiplantae</taxon>
        <taxon>Streptophyta</taxon>
        <taxon>Embryophyta</taxon>
        <taxon>Tracheophyta</taxon>
        <taxon>Spermatophyta</taxon>
        <taxon>Magnoliopsida</taxon>
        <taxon>eudicotyledons</taxon>
        <taxon>Gunneridae</taxon>
        <taxon>Pentapetalae</taxon>
        <taxon>asterids</taxon>
        <taxon>lamiids</taxon>
        <taxon>Gentianales</taxon>
        <taxon>Rubiaceae</taxon>
        <taxon>Rubioideae</taxon>
        <taxon>Spermacoceae</taxon>
        <taxon>Hedyotis-Oldenlandia complex</taxon>
        <taxon>Oldenlandia</taxon>
    </lineage>
</organism>
<evidence type="ECO:0000313" key="2">
    <source>
        <dbReference type="Proteomes" id="UP001161247"/>
    </source>
</evidence>
<keyword evidence="2" id="KW-1185">Reference proteome</keyword>
<evidence type="ECO:0000313" key="1">
    <source>
        <dbReference type="EMBL" id="CAI9098717.1"/>
    </source>
</evidence>
<gene>
    <name evidence="1" type="ORF">OLC1_LOCUS8866</name>
</gene>
<reference evidence="1" key="1">
    <citation type="submission" date="2023-03" db="EMBL/GenBank/DDBJ databases">
        <authorList>
            <person name="Julca I."/>
        </authorList>
    </citation>
    <scope>NUCLEOTIDE SEQUENCE</scope>
</reference>
<protein>
    <submittedName>
        <fullName evidence="1">OLC1v1035408C1</fullName>
    </submittedName>
</protein>
<dbReference type="Proteomes" id="UP001161247">
    <property type="component" value="Chromosome 3"/>
</dbReference>